<dbReference type="Gene3D" id="3.30.200.20">
    <property type="entry name" value="Phosphorylase Kinase, domain 1"/>
    <property type="match status" value="1"/>
</dbReference>
<organism evidence="4 5">
    <name type="scientific">Vitis vinifera</name>
    <name type="common">Grape</name>
    <dbReference type="NCBI Taxonomy" id="29760"/>
    <lineage>
        <taxon>Eukaryota</taxon>
        <taxon>Viridiplantae</taxon>
        <taxon>Streptophyta</taxon>
        <taxon>Embryophyta</taxon>
        <taxon>Tracheophyta</taxon>
        <taxon>Spermatophyta</taxon>
        <taxon>Magnoliopsida</taxon>
        <taxon>eudicotyledons</taxon>
        <taxon>Gunneridae</taxon>
        <taxon>Pentapetalae</taxon>
        <taxon>rosids</taxon>
        <taxon>Vitales</taxon>
        <taxon>Vitaceae</taxon>
        <taxon>Viteae</taxon>
        <taxon>Vitis</taxon>
    </lineage>
</organism>
<dbReference type="PANTHER" id="PTHR47989">
    <property type="entry name" value="OS01G0750732 PROTEIN"/>
    <property type="match status" value="1"/>
</dbReference>
<protein>
    <submittedName>
        <fullName evidence="4">Proline-rich receptor-like protein kinase PERK8</fullName>
    </submittedName>
</protein>
<dbReference type="SUPFAM" id="SSF56112">
    <property type="entry name" value="Protein kinase-like (PK-like)"/>
    <property type="match status" value="1"/>
</dbReference>
<gene>
    <name evidence="4" type="primary">PERK8_0</name>
    <name evidence="4" type="ORF">CK203_107580</name>
</gene>
<evidence type="ECO:0000313" key="5">
    <source>
        <dbReference type="Proteomes" id="UP000288805"/>
    </source>
</evidence>
<dbReference type="AlphaFoldDB" id="A0A438CEI5"/>
<reference evidence="4 5" key="1">
    <citation type="journal article" date="2018" name="PLoS Genet.">
        <title>Population sequencing reveals clonal diversity and ancestral inbreeding in the grapevine cultivar Chardonnay.</title>
        <authorList>
            <person name="Roach M.J."/>
            <person name="Johnson D.L."/>
            <person name="Bohlmann J."/>
            <person name="van Vuuren H.J."/>
            <person name="Jones S.J."/>
            <person name="Pretorius I.S."/>
            <person name="Schmidt S.A."/>
            <person name="Borneman A.R."/>
        </authorList>
    </citation>
    <scope>NUCLEOTIDE SEQUENCE [LARGE SCALE GENOMIC DNA]</scope>
    <source>
        <strain evidence="5">cv. Chardonnay</strain>
        <tissue evidence="4">Leaf</tissue>
    </source>
</reference>
<name>A0A438CEI5_VITVI</name>
<dbReference type="GO" id="GO:0005524">
    <property type="term" value="F:ATP binding"/>
    <property type="evidence" value="ECO:0007669"/>
    <property type="project" value="UniProtKB-KW"/>
</dbReference>
<evidence type="ECO:0000256" key="3">
    <source>
        <dbReference type="ARBA" id="ARBA00022840"/>
    </source>
</evidence>
<proteinExistence type="predicted"/>
<evidence type="ECO:0000256" key="1">
    <source>
        <dbReference type="ARBA" id="ARBA00022527"/>
    </source>
</evidence>
<keyword evidence="4" id="KW-0675">Receptor</keyword>
<dbReference type="GO" id="GO:0004674">
    <property type="term" value="F:protein serine/threonine kinase activity"/>
    <property type="evidence" value="ECO:0007669"/>
    <property type="project" value="UniProtKB-KW"/>
</dbReference>
<evidence type="ECO:0000313" key="4">
    <source>
        <dbReference type="EMBL" id="RVW21622.1"/>
    </source>
</evidence>
<keyword evidence="1" id="KW-0723">Serine/threonine-protein kinase</keyword>
<evidence type="ECO:0000256" key="2">
    <source>
        <dbReference type="ARBA" id="ARBA00022741"/>
    </source>
</evidence>
<keyword evidence="2" id="KW-0547">Nucleotide-binding</keyword>
<dbReference type="PANTHER" id="PTHR47989:SF15">
    <property type="entry name" value="SERINE_THREONINE-PROTEIN KINASE PBL7 ISOFORM X1-RELATED"/>
    <property type="match status" value="1"/>
</dbReference>
<dbReference type="Proteomes" id="UP000288805">
    <property type="component" value="Unassembled WGS sequence"/>
</dbReference>
<accession>A0A438CEI5</accession>
<keyword evidence="4" id="KW-0808">Transferase</keyword>
<dbReference type="EMBL" id="QGNW01002278">
    <property type="protein sequence ID" value="RVW21622.1"/>
    <property type="molecule type" value="Genomic_DNA"/>
</dbReference>
<comment type="caution">
    <text evidence="4">The sequence shown here is derived from an EMBL/GenBank/DDBJ whole genome shotgun (WGS) entry which is preliminary data.</text>
</comment>
<keyword evidence="4" id="KW-0418">Kinase</keyword>
<dbReference type="InterPro" id="IPR011009">
    <property type="entry name" value="Kinase-like_dom_sf"/>
</dbReference>
<keyword evidence="3" id="KW-0067">ATP-binding</keyword>
<sequence length="263" mass="30750">MFVINFKVVSGFDGLGNQKFKLLVWSLLLPKRTRKGFRFTFKQLYSVTGGFGESNVVGHGRIGLVYRGVLHDCRKVVVKLMDRTRKQGEDEFKVEVKLLSRLRSLICWHCLALSHFRDAIEMHFEYTWIFRWEGRGQKSLIRKHSRGENNEHTNSTRIDLVRTSELCLEIDRKSDETTWCYCDCVPYEHKRKDSDDEQGKQLHEDEKGKQILFEAYGRCNGQGNFCSNEWVDLLREMVLKLPEHFINPTASYATTSSETAIWV</sequence>